<keyword evidence="3" id="KW-0808">Transferase</keyword>
<gene>
    <name evidence="5" type="ORF">V5O48_017684</name>
</gene>
<evidence type="ECO:0000259" key="4">
    <source>
        <dbReference type="Pfam" id="PF00535"/>
    </source>
</evidence>
<dbReference type="Pfam" id="PF00535">
    <property type="entry name" value="Glycos_transf_2"/>
    <property type="match status" value="1"/>
</dbReference>
<proteinExistence type="inferred from homology"/>
<dbReference type="PANTHER" id="PTHR43179">
    <property type="entry name" value="RHAMNOSYLTRANSFERASE WBBL"/>
    <property type="match status" value="1"/>
</dbReference>
<reference evidence="5 6" key="1">
    <citation type="submission" date="2024-02" db="EMBL/GenBank/DDBJ databases">
        <title>A draft genome for the cacao thread blight pathogen Marasmius crinis-equi.</title>
        <authorList>
            <person name="Cohen S.P."/>
            <person name="Baruah I.K."/>
            <person name="Amoako-Attah I."/>
            <person name="Bukari Y."/>
            <person name="Meinhardt L.W."/>
            <person name="Bailey B.A."/>
        </authorList>
    </citation>
    <scope>NUCLEOTIDE SEQUENCE [LARGE SCALE GENOMIC DNA]</scope>
    <source>
        <strain evidence="5 6">GH-76</strain>
    </source>
</reference>
<dbReference type="SUPFAM" id="SSF53448">
    <property type="entry name" value="Nucleotide-diphospho-sugar transferases"/>
    <property type="match status" value="1"/>
</dbReference>
<evidence type="ECO:0000256" key="3">
    <source>
        <dbReference type="ARBA" id="ARBA00022679"/>
    </source>
</evidence>
<keyword evidence="2" id="KW-0328">Glycosyltransferase</keyword>
<comment type="caution">
    <text evidence="5">The sequence shown here is derived from an EMBL/GenBank/DDBJ whole genome shotgun (WGS) entry which is preliminary data.</text>
</comment>
<organism evidence="5 6">
    <name type="scientific">Marasmius crinis-equi</name>
    <dbReference type="NCBI Taxonomy" id="585013"/>
    <lineage>
        <taxon>Eukaryota</taxon>
        <taxon>Fungi</taxon>
        <taxon>Dikarya</taxon>
        <taxon>Basidiomycota</taxon>
        <taxon>Agaricomycotina</taxon>
        <taxon>Agaricomycetes</taxon>
        <taxon>Agaricomycetidae</taxon>
        <taxon>Agaricales</taxon>
        <taxon>Marasmiineae</taxon>
        <taxon>Marasmiaceae</taxon>
        <taxon>Marasmius</taxon>
    </lineage>
</organism>
<dbReference type="InterPro" id="IPR001173">
    <property type="entry name" value="Glyco_trans_2-like"/>
</dbReference>
<evidence type="ECO:0000256" key="2">
    <source>
        <dbReference type="ARBA" id="ARBA00022676"/>
    </source>
</evidence>
<dbReference type="InterPro" id="IPR029044">
    <property type="entry name" value="Nucleotide-diphossugar_trans"/>
</dbReference>
<evidence type="ECO:0000256" key="1">
    <source>
        <dbReference type="ARBA" id="ARBA00006739"/>
    </source>
</evidence>
<evidence type="ECO:0000313" key="6">
    <source>
        <dbReference type="Proteomes" id="UP001465976"/>
    </source>
</evidence>
<keyword evidence="6" id="KW-1185">Reference proteome</keyword>
<feature type="non-terminal residue" evidence="5">
    <location>
        <position position="1"/>
    </location>
</feature>
<dbReference type="EMBL" id="JBAHYK010002827">
    <property type="protein sequence ID" value="KAL0564362.1"/>
    <property type="molecule type" value="Genomic_DNA"/>
</dbReference>
<protein>
    <recommendedName>
        <fullName evidence="4">Glycosyltransferase 2-like domain-containing protein</fullName>
    </recommendedName>
</protein>
<sequence length="663" mass="74301">DDKLDFLRRLETSTMVDLSSDTVAFAVLLPITSGGTDDPNTCLANLQKFAASLASTTWRDCRENRFRVKVYLAVDHDDEFLLDGSKAEAVLQEEGIWDITRIVCNFPRGHVCSLWRECARRAFEDKCDYFALFGDDVELLDEGWLRGIHKTFQGLSGSVTGFGCVAFTDVSFPGMPTFPVIHKIHMEIFGGEVVPSVFVNQDGDPFLFQLYRRFGSSVMAPFHLRNSIGGSDDARYTKQRLTGWTFDVLDGATSTVERWLGTKEEHGIEKKLTLDVIVPSYRVDFSTLGPILELQSSATCELMFIIIIDDPLSSGITELQQKYGARPDVRIRVNTSNLGASATRNRGLDESAAEWVFFLDDDVVPDPDILIEAEDVIRDNPDAAGFIGTTLFPPANTVFKTAVHLAGVTYFWDVARKLNDDIPWGVTANLIARRNNDGVRYDLRFPKTGGGEDIDFCVRKRDLFVGDGKGGFKAAPDVVATHPWWHNGERRYRRFYMWAKGDGALVALFPQHCYTELAPTSAQLFLYSGIVAILGFVTTQKHLAKGGLVSFVAVFLSNVLHDTFRHLVRERTVDTRSTIVGLAWVVAVMESSIIRMVSETGRIVGQLERGEWKFVLMHRRFDWFVGRVGDGPIANERWNSRERLVLWFATTVALLVLMSKVGV</sequence>
<dbReference type="Gene3D" id="3.90.550.10">
    <property type="entry name" value="Spore Coat Polysaccharide Biosynthesis Protein SpsA, Chain A"/>
    <property type="match status" value="1"/>
</dbReference>
<dbReference type="PANTHER" id="PTHR43179:SF12">
    <property type="entry name" value="GALACTOFURANOSYLTRANSFERASE GLFT2"/>
    <property type="match status" value="1"/>
</dbReference>
<dbReference type="CDD" id="cd00761">
    <property type="entry name" value="Glyco_tranf_GTA_type"/>
    <property type="match status" value="1"/>
</dbReference>
<dbReference type="Proteomes" id="UP001465976">
    <property type="component" value="Unassembled WGS sequence"/>
</dbReference>
<feature type="domain" description="Glycosyltransferase 2-like" evidence="4">
    <location>
        <begin position="276"/>
        <end position="382"/>
    </location>
</feature>
<name>A0ABR3ENA0_9AGAR</name>
<accession>A0ABR3ENA0</accession>
<comment type="similarity">
    <text evidence="1">Belongs to the glycosyltransferase 2 family.</text>
</comment>
<evidence type="ECO:0000313" key="5">
    <source>
        <dbReference type="EMBL" id="KAL0564362.1"/>
    </source>
</evidence>